<evidence type="ECO:0000313" key="2">
    <source>
        <dbReference type="EMBL" id="KAF2489419.1"/>
    </source>
</evidence>
<organism evidence="2 3">
    <name type="scientific">Lophium mytilinum</name>
    <dbReference type="NCBI Taxonomy" id="390894"/>
    <lineage>
        <taxon>Eukaryota</taxon>
        <taxon>Fungi</taxon>
        <taxon>Dikarya</taxon>
        <taxon>Ascomycota</taxon>
        <taxon>Pezizomycotina</taxon>
        <taxon>Dothideomycetes</taxon>
        <taxon>Pleosporomycetidae</taxon>
        <taxon>Mytilinidiales</taxon>
        <taxon>Mytilinidiaceae</taxon>
        <taxon>Lophium</taxon>
    </lineage>
</organism>
<dbReference type="InterPro" id="IPR010730">
    <property type="entry name" value="HET"/>
</dbReference>
<gene>
    <name evidence="2" type="ORF">BU16DRAFT_181476</name>
</gene>
<accession>A0A6A6QBG2</accession>
<evidence type="ECO:0000259" key="1">
    <source>
        <dbReference type="PROSITE" id="PS50020"/>
    </source>
</evidence>
<proteinExistence type="predicted"/>
<dbReference type="PROSITE" id="PS50020">
    <property type="entry name" value="WW_DOMAIN_2"/>
    <property type="match status" value="1"/>
</dbReference>
<dbReference type="EMBL" id="MU004199">
    <property type="protein sequence ID" value="KAF2489419.1"/>
    <property type="molecule type" value="Genomic_DNA"/>
</dbReference>
<dbReference type="Pfam" id="PF26639">
    <property type="entry name" value="Het-6_barrel"/>
    <property type="match status" value="1"/>
</dbReference>
<dbReference type="PANTHER" id="PTHR24148">
    <property type="entry name" value="ANKYRIN REPEAT DOMAIN-CONTAINING PROTEIN 39 HOMOLOG-RELATED"/>
    <property type="match status" value="1"/>
</dbReference>
<reference evidence="2" key="1">
    <citation type="journal article" date="2020" name="Stud. Mycol.">
        <title>101 Dothideomycetes genomes: a test case for predicting lifestyles and emergence of pathogens.</title>
        <authorList>
            <person name="Haridas S."/>
            <person name="Albert R."/>
            <person name="Binder M."/>
            <person name="Bloem J."/>
            <person name="Labutti K."/>
            <person name="Salamov A."/>
            <person name="Andreopoulos B."/>
            <person name="Baker S."/>
            <person name="Barry K."/>
            <person name="Bills G."/>
            <person name="Bluhm B."/>
            <person name="Cannon C."/>
            <person name="Castanera R."/>
            <person name="Culley D."/>
            <person name="Daum C."/>
            <person name="Ezra D."/>
            <person name="Gonzalez J."/>
            <person name="Henrissat B."/>
            <person name="Kuo A."/>
            <person name="Liang C."/>
            <person name="Lipzen A."/>
            <person name="Lutzoni F."/>
            <person name="Magnuson J."/>
            <person name="Mondo S."/>
            <person name="Nolan M."/>
            <person name="Ohm R."/>
            <person name="Pangilinan J."/>
            <person name="Park H.-J."/>
            <person name="Ramirez L."/>
            <person name="Alfaro M."/>
            <person name="Sun H."/>
            <person name="Tritt A."/>
            <person name="Yoshinaga Y."/>
            <person name="Zwiers L.-H."/>
            <person name="Turgeon B."/>
            <person name="Goodwin S."/>
            <person name="Spatafora J."/>
            <person name="Crous P."/>
            <person name="Grigoriev I."/>
        </authorList>
    </citation>
    <scope>NUCLEOTIDE SEQUENCE</scope>
    <source>
        <strain evidence="2">CBS 269.34</strain>
    </source>
</reference>
<dbReference type="InterPro" id="IPR052895">
    <property type="entry name" value="HetReg/Transcr_Mod"/>
</dbReference>
<dbReference type="Pfam" id="PF06985">
    <property type="entry name" value="HET"/>
    <property type="match status" value="1"/>
</dbReference>
<protein>
    <submittedName>
        <fullName evidence="2">HET-domain-containing protein</fullName>
    </submittedName>
</protein>
<feature type="domain" description="WW" evidence="1">
    <location>
        <begin position="610"/>
        <end position="643"/>
    </location>
</feature>
<dbReference type="OrthoDB" id="4850726at2759"/>
<dbReference type="Proteomes" id="UP000799750">
    <property type="component" value="Unassembled WGS sequence"/>
</dbReference>
<name>A0A6A6QBG2_9PEZI</name>
<dbReference type="AlphaFoldDB" id="A0A6A6QBG2"/>
<evidence type="ECO:0000313" key="3">
    <source>
        <dbReference type="Proteomes" id="UP000799750"/>
    </source>
</evidence>
<keyword evidence="3" id="KW-1185">Reference proteome</keyword>
<sequence>MAQTLRKYKYSSLPDNDTSIRLLTLCRGSFPAEICILLHTTKIEDKATHQFEALSYVWGSADLAENVVVKTWGEEDSHLSVTRNLAEALRYLRHEDCNRVLWIDQICINQEDLVERSTQVKYMAAIYSGARQVLVWLGPEADDSSLALQTLEMLSSKIEVEFETQTVKCARDHPSEEHWADPQIALPFSKQQWVSICALMFRSWFERLWIWQEVRLAQKAILSCGYHQISWEALKKSLACLSAKTYPLYLQDRGYYSRRAHIDDLCDSRTIDFIHAVQDTRVAKCTDPRDRIYALLSISLDGNSQFQPDYTKTVPETYRDFFAEEVRRTERLILLRDCEAYKREYELPSWVPDWSKPRRSFLLSAGLAASHTKADVVSLGQKMMTVTGVFLSSVKQISISNIQADSDDHDISLNLRRLVQGLTPPGFWRTNPKQSELLCSALCAGDFADCYHPVMKGRPRLGESVEALPDLLGVGKNHVGTSPQKPSVSALINCMRLCLPGRALIEIEAPVGDPNLLLGLGPSCAAQGDIIAVLLGCSAPIVLRPSIDETYQVVGEAYVHGVMNGELLLGALDKGVELIWKRDKDGLLSPTFLDRRTATITAEDPRLSSTALPPGWSKELDEFGLPWFWHDDSDEGTECDPRIGKEALLSRGVNLRTFTLV</sequence>
<dbReference type="InterPro" id="IPR001202">
    <property type="entry name" value="WW_dom"/>
</dbReference>
<dbReference type="PANTHER" id="PTHR24148:SF64">
    <property type="entry name" value="HETEROKARYON INCOMPATIBILITY DOMAIN-CONTAINING PROTEIN"/>
    <property type="match status" value="1"/>
</dbReference>